<reference evidence="1 2" key="1">
    <citation type="journal article" date="2019" name="Nat. Ecol. Evol.">
        <title>Megaphylogeny resolves global patterns of mushroom evolution.</title>
        <authorList>
            <person name="Varga T."/>
            <person name="Krizsan K."/>
            <person name="Foldi C."/>
            <person name="Dima B."/>
            <person name="Sanchez-Garcia M."/>
            <person name="Sanchez-Ramirez S."/>
            <person name="Szollosi G.J."/>
            <person name="Szarkandi J.G."/>
            <person name="Papp V."/>
            <person name="Albert L."/>
            <person name="Andreopoulos W."/>
            <person name="Angelini C."/>
            <person name="Antonin V."/>
            <person name="Barry K.W."/>
            <person name="Bougher N.L."/>
            <person name="Buchanan P."/>
            <person name="Buyck B."/>
            <person name="Bense V."/>
            <person name="Catcheside P."/>
            <person name="Chovatia M."/>
            <person name="Cooper J."/>
            <person name="Damon W."/>
            <person name="Desjardin D."/>
            <person name="Finy P."/>
            <person name="Geml J."/>
            <person name="Haridas S."/>
            <person name="Hughes K."/>
            <person name="Justo A."/>
            <person name="Karasinski D."/>
            <person name="Kautmanova I."/>
            <person name="Kiss B."/>
            <person name="Kocsube S."/>
            <person name="Kotiranta H."/>
            <person name="LaButti K.M."/>
            <person name="Lechner B.E."/>
            <person name="Liimatainen K."/>
            <person name="Lipzen A."/>
            <person name="Lukacs Z."/>
            <person name="Mihaltcheva S."/>
            <person name="Morgado L.N."/>
            <person name="Niskanen T."/>
            <person name="Noordeloos M.E."/>
            <person name="Ohm R.A."/>
            <person name="Ortiz-Santana B."/>
            <person name="Ovrebo C."/>
            <person name="Racz N."/>
            <person name="Riley R."/>
            <person name="Savchenko A."/>
            <person name="Shiryaev A."/>
            <person name="Soop K."/>
            <person name="Spirin V."/>
            <person name="Szebenyi C."/>
            <person name="Tomsovsky M."/>
            <person name="Tulloss R.E."/>
            <person name="Uehling J."/>
            <person name="Grigoriev I.V."/>
            <person name="Vagvolgyi C."/>
            <person name="Papp T."/>
            <person name="Martin F.M."/>
            <person name="Miettinen O."/>
            <person name="Hibbett D.S."/>
            <person name="Nagy L.G."/>
        </authorList>
    </citation>
    <scope>NUCLEOTIDE SEQUENCE [LARGE SCALE GENOMIC DNA]</scope>
    <source>
        <strain evidence="1 2">NL-1719</strain>
    </source>
</reference>
<evidence type="ECO:0000313" key="2">
    <source>
        <dbReference type="Proteomes" id="UP000308600"/>
    </source>
</evidence>
<dbReference type="Proteomes" id="UP000308600">
    <property type="component" value="Unassembled WGS sequence"/>
</dbReference>
<accession>A0ACD3B3B1</accession>
<sequence>MLAKHAIFGATIAILSSGGKYMYSSPSLVHRFTHLTTAAASVLHPLLARQSDPLGSIPASCTNDCTTISNALTVCTTTACLCTAANGNSLESCVDCIVNLLPTSAQITQGQAIIDQFNTGCVGTGLTSLTLQVASTAAPAASTAVAGGGATFISTPPAPVAVTSFSQNIPAATGGANGLPNTGTNQGGGNTGGSGGSDNPFAKSAASSNVGSGLVVTAVCAAYFVTLF</sequence>
<dbReference type="EMBL" id="ML208287">
    <property type="protein sequence ID" value="TFK72276.1"/>
    <property type="molecule type" value="Genomic_DNA"/>
</dbReference>
<proteinExistence type="predicted"/>
<keyword evidence="2" id="KW-1185">Reference proteome</keyword>
<name>A0ACD3B3B1_9AGAR</name>
<evidence type="ECO:0000313" key="1">
    <source>
        <dbReference type="EMBL" id="TFK72276.1"/>
    </source>
</evidence>
<protein>
    <submittedName>
        <fullName evidence="1">Uncharacterized protein</fullName>
    </submittedName>
</protein>
<organism evidence="1 2">
    <name type="scientific">Pluteus cervinus</name>
    <dbReference type="NCBI Taxonomy" id="181527"/>
    <lineage>
        <taxon>Eukaryota</taxon>
        <taxon>Fungi</taxon>
        <taxon>Dikarya</taxon>
        <taxon>Basidiomycota</taxon>
        <taxon>Agaricomycotina</taxon>
        <taxon>Agaricomycetes</taxon>
        <taxon>Agaricomycetidae</taxon>
        <taxon>Agaricales</taxon>
        <taxon>Pluteineae</taxon>
        <taxon>Pluteaceae</taxon>
        <taxon>Pluteus</taxon>
    </lineage>
</organism>
<gene>
    <name evidence="1" type="ORF">BDN72DRAFT_343396</name>
</gene>